<sequence length="86" mass="9453">MVHHHLPEGSLETILGELMGGGTVALVDGVIEIVTRNLIGIQIGQKRKEKEELPLSCLGSSNKKNFKKSKRSIQKGVKMTLILVNY</sequence>
<evidence type="ECO:0000313" key="2">
    <source>
        <dbReference type="Proteomes" id="UP001054252"/>
    </source>
</evidence>
<proteinExistence type="predicted"/>
<organism evidence="1 2">
    <name type="scientific">Rubroshorea leprosula</name>
    <dbReference type="NCBI Taxonomy" id="152421"/>
    <lineage>
        <taxon>Eukaryota</taxon>
        <taxon>Viridiplantae</taxon>
        <taxon>Streptophyta</taxon>
        <taxon>Embryophyta</taxon>
        <taxon>Tracheophyta</taxon>
        <taxon>Spermatophyta</taxon>
        <taxon>Magnoliopsida</taxon>
        <taxon>eudicotyledons</taxon>
        <taxon>Gunneridae</taxon>
        <taxon>Pentapetalae</taxon>
        <taxon>rosids</taxon>
        <taxon>malvids</taxon>
        <taxon>Malvales</taxon>
        <taxon>Dipterocarpaceae</taxon>
        <taxon>Rubroshorea</taxon>
    </lineage>
</organism>
<dbReference type="AlphaFoldDB" id="A0AAV5HNJ4"/>
<name>A0AAV5HNJ4_9ROSI</name>
<reference evidence="1 2" key="1">
    <citation type="journal article" date="2021" name="Commun. Biol.">
        <title>The genome of Shorea leprosula (Dipterocarpaceae) highlights the ecological relevance of drought in aseasonal tropical rainforests.</title>
        <authorList>
            <person name="Ng K.K.S."/>
            <person name="Kobayashi M.J."/>
            <person name="Fawcett J.A."/>
            <person name="Hatakeyama M."/>
            <person name="Paape T."/>
            <person name="Ng C.H."/>
            <person name="Ang C.C."/>
            <person name="Tnah L.H."/>
            <person name="Lee C.T."/>
            <person name="Nishiyama T."/>
            <person name="Sese J."/>
            <person name="O'Brien M.J."/>
            <person name="Copetti D."/>
            <person name="Mohd Noor M.I."/>
            <person name="Ong R.C."/>
            <person name="Putra M."/>
            <person name="Sireger I.Z."/>
            <person name="Indrioko S."/>
            <person name="Kosugi Y."/>
            <person name="Izuno A."/>
            <person name="Isagi Y."/>
            <person name="Lee S.L."/>
            <person name="Shimizu K.K."/>
        </authorList>
    </citation>
    <scope>NUCLEOTIDE SEQUENCE [LARGE SCALE GENOMIC DNA]</scope>
    <source>
        <strain evidence="1">214</strain>
    </source>
</reference>
<protein>
    <submittedName>
        <fullName evidence="1">Uncharacterized protein</fullName>
    </submittedName>
</protein>
<evidence type="ECO:0000313" key="1">
    <source>
        <dbReference type="EMBL" id="GKU88077.1"/>
    </source>
</evidence>
<dbReference type="EMBL" id="BPVZ01000002">
    <property type="protein sequence ID" value="GKU88077.1"/>
    <property type="molecule type" value="Genomic_DNA"/>
</dbReference>
<dbReference type="Proteomes" id="UP001054252">
    <property type="component" value="Unassembled WGS sequence"/>
</dbReference>
<keyword evidence="2" id="KW-1185">Reference proteome</keyword>
<gene>
    <name evidence="1" type="ORF">SLEP1_g2382</name>
</gene>
<comment type="caution">
    <text evidence="1">The sequence shown here is derived from an EMBL/GenBank/DDBJ whole genome shotgun (WGS) entry which is preliminary data.</text>
</comment>
<accession>A0AAV5HNJ4</accession>